<accession>A0A1H7L9B9</accession>
<organism evidence="3 4">
    <name type="scientific">Streptacidiphilus jiangxiensis</name>
    <dbReference type="NCBI Taxonomy" id="235985"/>
    <lineage>
        <taxon>Bacteria</taxon>
        <taxon>Bacillati</taxon>
        <taxon>Actinomycetota</taxon>
        <taxon>Actinomycetes</taxon>
        <taxon>Kitasatosporales</taxon>
        <taxon>Streptomycetaceae</taxon>
        <taxon>Streptacidiphilus</taxon>
    </lineage>
</organism>
<feature type="transmembrane region" description="Helical" evidence="2">
    <location>
        <begin position="69"/>
        <end position="90"/>
    </location>
</feature>
<reference evidence="4" key="1">
    <citation type="submission" date="2016-10" db="EMBL/GenBank/DDBJ databases">
        <authorList>
            <person name="Varghese N."/>
        </authorList>
    </citation>
    <scope>NUCLEOTIDE SEQUENCE [LARGE SCALE GENOMIC DNA]</scope>
    <source>
        <strain evidence="4">DSM 45096 / BCRC 16803 / CGMCC 4.1857 / CIP 109030 / JCM 12277 / KCTC 19219 / NBRC 100920 / 33214</strain>
    </source>
</reference>
<dbReference type="EMBL" id="FOAZ01000004">
    <property type="protein sequence ID" value="SEK94877.1"/>
    <property type="molecule type" value="Genomic_DNA"/>
</dbReference>
<evidence type="ECO:0000256" key="2">
    <source>
        <dbReference type="SAM" id="Phobius"/>
    </source>
</evidence>
<keyword evidence="2" id="KW-0812">Transmembrane</keyword>
<dbReference type="eggNOG" id="ENOG5032GV6">
    <property type="taxonomic scope" value="Bacteria"/>
</dbReference>
<dbReference type="AlphaFoldDB" id="A0A1H7L9B9"/>
<dbReference type="Proteomes" id="UP000183015">
    <property type="component" value="Unassembled WGS sequence"/>
</dbReference>
<feature type="region of interest" description="Disordered" evidence="1">
    <location>
        <begin position="1"/>
        <end position="26"/>
    </location>
</feature>
<evidence type="ECO:0000313" key="3">
    <source>
        <dbReference type="EMBL" id="SEK94877.1"/>
    </source>
</evidence>
<feature type="transmembrane region" description="Helical" evidence="2">
    <location>
        <begin position="35"/>
        <end position="57"/>
    </location>
</feature>
<proteinExistence type="predicted"/>
<evidence type="ECO:0000256" key="1">
    <source>
        <dbReference type="SAM" id="MobiDB-lite"/>
    </source>
</evidence>
<gene>
    <name evidence="3" type="ORF">SAMN05414137_104375</name>
</gene>
<evidence type="ECO:0000313" key="4">
    <source>
        <dbReference type="Proteomes" id="UP000183015"/>
    </source>
</evidence>
<dbReference type="RefSeq" id="WP_063773136.1">
    <property type="nucleotide sequence ID" value="NZ_BBPN01000001.1"/>
</dbReference>
<dbReference type="STRING" id="235985.SAMN05414137_104375"/>
<name>A0A1H7L9B9_STRJI</name>
<protein>
    <submittedName>
        <fullName evidence="3">Uncharacterized protein</fullName>
    </submittedName>
</protein>
<keyword evidence="2" id="KW-0472">Membrane</keyword>
<sequence length="133" mass="14310">MHFALGRPAHLRPRRPERDGSEPSTALSDLPARRLLAGIFGPVYAAGAVLFSLMAAAAKPTDSAARNTWIGFAAVCAVLAVIAAVDLLVIRARMAAERRAGLAWRHDRPWVMRGDVVRRGEDRPGGRGELPPP</sequence>
<keyword evidence="4" id="KW-1185">Reference proteome</keyword>
<keyword evidence="2" id="KW-1133">Transmembrane helix</keyword>